<accession>A0A8V5G543</accession>
<organism evidence="1 2">
    <name type="scientific">Melopsittacus undulatus</name>
    <name type="common">Budgerigar</name>
    <name type="synonym">Psittacus undulatus</name>
    <dbReference type="NCBI Taxonomy" id="13146"/>
    <lineage>
        <taxon>Eukaryota</taxon>
        <taxon>Metazoa</taxon>
        <taxon>Chordata</taxon>
        <taxon>Craniata</taxon>
        <taxon>Vertebrata</taxon>
        <taxon>Euteleostomi</taxon>
        <taxon>Archelosauria</taxon>
        <taxon>Archosauria</taxon>
        <taxon>Dinosauria</taxon>
        <taxon>Saurischia</taxon>
        <taxon>Theropoda</taxon>
        <taxon>Coelurosauria</taxon>
        <taxon>Aves</taxon>
        <taxon>Neognathae</taxon>
        <taxon>Neoaves</taxon>
        <taxon>Telluraves</taxon>
        <taxon>Australaves</taxon>
        <taxon>Psittaciformes</taxon>
        <taxon>Psittaculidae</taxon>
        <taxon>Melopsittacus</taxon>
    </lineage>
</organism>
<reference evidence="1" key="3">
    <citation type="submission" date="2025-09" db="UniProtKB">
        <authorList>
            <consortium name="Ensembl"/>
        </authorList>
    </citation>
    <scope>IDENTIFICATION</scope>
</reference>
<keyword evidence="2" id="KW-1185">Reference proteome</keyword>
<dbReference type="Ensembl" id="ENSMUNT00000032847.1">
    <property type="protein sequence ID" value="ENSMUNP00000028466.1"/>
    <property type="gene ID" value="ENSMUNG00000018850.1"/>
</dbReference>
<name>A0A8V5G543_MELUD</name>
<dbReference type="Proteomes" id="UP000694405">
    <property type="component" value="Chromosome 4"/>
</dbReference>
<reference evidence="1" key="1">
    <citation type="submission" date="2020-03" db="EMBL/GenBank/DDBJ databases">
        <title>Melopsittacus undulatus (budgerigar) genome, bMelUnd1, maternal haplotype with Z.</title>
        <authorList>
            <person name="Gedman G."/>
            <person name="Mountcastle J."/>
            <person name="Haase B."/>
            <person name="Formenti G."/>
            <person name="Wright T."/>
            <person name="Apodaca J."/>
            <person name="Pelan S."/>
            <person name="Chow W."/>
            <person name="Rhie A."/>
            <person name="Howe K."/>
            <person name="Fedrigo O."/>
            <person name="Jarvis E.D."/>
        </authorList>
    </citation>
    <scope>NUCLEOTIDE SEQUENCE [LARGE SCALE GENOMIC DNA]</scope>
</reference>
<protein>
    <submittedName>
        <fullName evidence="1">Uncharacterized protein</fullName>
    </submittedName>
</protein>
<reference evidence="1" key="2">
    <citation type="submission" date="2025-08" db="UniProtKB">
        <authorList>
            <consortium name="Ensembl"/>
        </authorList>
    </citation>
    <scope>IDENTIFICATION</scope>
</reference>
<evidence type="ECO:0000313" key="1">
    <source>
        <dbReference type="Ensembl" id="ENSMUNP00000028466.1"/>
    </source>
</evidence>
<evidence type="ECO:0000313" key="2">
    <source>
        <dbReference type="Proteomes" id="UP000694405"/>
    </source>
</evidence>
<dbReference type="AlphaFoldDB" id="A0A8V5G543"/>
<proteinExistence type="predicted"/>
<sequence length="153" mass="17227">MASEVGLEMPHKDVLYKLGLMKDSFANGTPVIFAQGWDQPGILNISCDTFLPSEFVIATEYPLCLCYDPNITTKVGTVGRICLHNFKDKWFPASLIHKTNEAQAIKPLGKRTQLCAMNNIYTQSEHQEQITFLSYQECAPFCLSNHCAIMTFK</sequence>